<dbReference type="Pfam" id="PF01740">
    <property type="entry name" value="STAS"/>
    <property type="match status" value="1"/>
</dbReference>
<dbReference type="RefSeq" id="WP_233051570.1">
    <property type="nucleotide sequence ID" value="NZ_JAIMJA010000003.1"/>
</dbReference>
<dbReference type="InterPro" id="IPR052746">
    <property type="entry name" value="MlaB_ABC_Transporter"/>
</dbReference>
<dbReference type="EMBL" id="JAIMJA010000003">
    <property type="protein sequence ID" value="MCE2593990.1"/>
    <property type="molecule type" value="Genomic_DNA"/>
</dbReference>
<evidence type="ECO:0000259" key="1">
    <source>
        <dbReference type="PROSITE" id="PS50801"/>
    </source>
</evidence>
<gene>
    <name evidence="2" type="ORF">K6Y31_04070</name>
</gene>
<sequence length="110" mass="12589">MSIVTRELNGVHFFEINDELTIYTAAMMKQELQDLLSKQDELEISLEKVSDIDSAGVQILILLHQQAEKKGKALRFIKHNRQVIDVLETLNLEAFFGDPIVLPAKEFEYA</sequence>
<reference evidence="2 3" key="1">
    <citation type="journal article" date="2022" name="Environ. Microbiol. Rep.">
        <title>Eco-phylogenetic analyses reveal divergent evolution of vitamin B12 metabolism in the marine bacterial family 'Psychromonadaceae'.</title>
        <authorList>
            <person name="Jin X."/>
            <person name="Yang Y."/>
            <person name="Cao H."/>
            <person name="Gao B."/>
            <person name="Zhao Z."/>
        </authorList>
    </citation>
    <scope>NUCLEOTIDE SEQUENCE [LARGE SCALE GENOMIC DNA]</scope>
    <source>
        <strain evidence="2 3">MKS20</strain>
    </source>
</reference>
<dbReference type="InterPro" id="IPR036513">
    <property type="entry name" value="STAS_dom_sf"/>
</dbReference>
<dbReference type="Proteomes" id="UP001201273">
    <property type="component" value="Unassembled WGS sequence"/>
</dbReference>
<dbReference type="CDD" id="cd07043">
    <property type="entry name" value="STAS_anti-anti-sigma_factors"/>
    <property type="match status" value="1"/>
</dbReference>
<dbReference type="InterPro" id="IPR002645">
    <property type="entry name" value="STAS_dom"/>
</dbReference>
<evidence type="ECO:0000313" key="2">
    <source>
        <dbReference type="EMBL" id="MCE2593990.1"/>
    </source>
</evidence>
<dbReference type="Gene3D" id="3.30.750.24">
    <property type="entry name" value="STAS domain"/>
    <property type="match status" value="1"/>
</dbReference>
<dbReference type="SUPFAM" id="SSF52091">
    <property type="entry name" value="SpoIIaa-like"/>
    <property type="match status" value="1"/>
</dbReference>
<evidence type="ECO:0000313" key="3">
    <source>
        <dbReference type="Proteomes" id="UP001201273"/>
    </source>
</evidence>
<organism evidence="2 3">
    <name type="scientific">Motilimonas cestriensis</name>
    <dbReference type="NCBI Taxonomy" id="2742685"/>
    <lineage>
        <taxon>Bacteria</taxon>
        <taxon>Pseudomonadati</taxon>
        <taxon>Pseudomonadota</taxon>
        <taxon>Gammaproteobacteria</taxon>
        <taxon>Alteromonadales</taxon>
        <taxon>Alteromonadales genera incertae sedis</taxon>
        <taxon>Motilimonas</taxon>
    </lineage>
</organism>
<proteinExistence type="predicted"/>
<accession>A0ABS8W9C7</accession>
<comment type="caution">
    <text evidence="2">The sequence shown here is derived from an EMBL/GenBank/DDBJ whole genome shotgun (WGS) entry which is preliminary data.</text>
</comment>
<name>A0ABS8W9C7_9GAMM</name>
<dbReference type="PANTHER" id="PTHR35849">
    <property type="entry name" value="BLR2341 PROTEIN"/>
    <property type="match status" value="1"/>
</dbReference>
<keyword evidence="3" id="KW-1185">Reference proteome</keyword>
<protein>
    <submittedName>
        <fullName evidence="2">STAS domain-containing protein</fullName>
    </submittedName>
</protein>
<dbReference type="PANTHER" id="PTHR35849:SF2">
    <property type="entry name" value="BLR2341 PROTEIN"/>
    <property type="match status" value="1"/>
</dbReference>
<dbReference type="PROSITE" id="PS50801">
    <property type="entry name" value="STAS"/>
    <property type="match status" value="1"/>
</dbReference>
<feature type="domain" description="STAS" evidence="1">
    <location>
        <begin position="1"/>
        <end position="110"/>
    </location>
</feature>